<dbReference type="PANTHER" id="PTHR43357">
    <property type="entry name" value="INNER MEMBRANE ABC TRANSPORTER PERMEASE PROTEIN YDCV"/>
    <property type="match status" value="1"/>
</dbReference>
<dbReference type="PROSITE" id="PS50928">
    <property type="entry name" value="ABC_TM1"/>
    <property type="match status" value="2"/>
</dbReference>
<evidence type="ECO:0000313" key="11">
    <source>
        <dbReference type="Proteomes" id="UP000252792"/>
    </source>
</evidence>
<keyword evidence="5 8" id="KW-0812">Transmembrane</keyword>
<evidence type="ECO:0000256" key="8">
    <source>
        <dbReference type="RuleBase" id="RU363032"/>
    </source>
</evidence>
<gene>
    <name evidence="10" type="ORF">DFP80_10220</name>
</gene>
<dbReference type="Proteomes" id="UP000252792">
    <property type="component" value="Unassembled WGS sequence"/>
</dbReference>
<protein>
    <submittedName>
        <fullName evidence="10">Iron(III) transport system permease protein</fullName>
    </submittedName>
</protein>
<evidence type="ECO:0000256" key="3">
    <source>
        <dbReference type="ARBA" id="ARBA00022475"/>
    </source>
</evidence>
<dbReference type="Gene3D" id="1.10.3720.10">
    <property type="entry name" value="MetI-like"/>
    <property type="match status" value="2"/>
</dbReference>
<dbReference type="AlphaFoldDB" id="A0A366JDF9"/>
<feature type="transmembrane region" description="Helical" evidence="8">
    <location>
        <begin position="370"/>
        <end position="392"/>
    </location>
</feature>
<evidence type="ECO:0000313" key="10">
    <source>
        <dbReference type="EMBL" id="RBP85023.1"/>
    </source>
</evidence>
<dbReference type="GO" id="GO:0005886">
    <property type="term" value="C:plasma membrane"/>
    <property type="evidence" value="ECO:0007669"/>
    <property type="project" value="UniProtKB-SubCell"/>
</dbReference>
<dbReference type="CDD" id="cd06261">
    <property type="entry name" value="TM_PBP2"/>
    <property type="match status" value="2"/>
</dbReference>
<accession>A0A366JDF9</accession>
<feature type="transmembrane region" description="Helical" evidence="8">
    <location>
        <begin position="76"/>
        <end position="100"/>
    </location>
</feature>
<comment type="similarity">
    <text evidence="8">Belongs to the binding-protein-dependent transport system permease family.</text>
</comment>
<feature type="transmembrane region" description="Helical" evidence="8">
    <location>
        <begin position="312"/>
        <end position="335"/>
    </location>
</feature>
<dbReference type="PANTHER" id="PTHR43357:SF3">
    <property type="entry name" value="FE(3+)-TRANSPORT SYSTEM PERMEASE PROTEIN FBPB 2"/>
    <property type="match status" value="1"/>
</dbReference>
<feature type="transmembrane region" description="Helical" evidence="8">
    <location>
        <begin position="436"/>
        <end position="456"/>
    </location>
</feature>
<keyword evidence="11" id="KW-1185">Reference proteome</keyword>
<keyword evidence="3" id="KW-1003">Cell membrane</keyword>
<comment type="subcellular location">
    <subcellularLocation>
        <location evidence="1">Cell inner membrane</location>
        <topology evidence="1">Multi-pass membrane protein</topology>
    </subcellularLocation>
    <subcellularLocation>
        <location evidence="8">Cell membrane</location>
        <topology evidence="8">Multi-pass membrane protein</topology>
    </subcellularLocation>
</comment>
<dbReference type="Pfam" id="PF00528">
    <property type="entry name" value="BPD_transp_1"/>
    <property type="match status" value="2"/>
</dbReference>
<dbReference type="EMBL" id="QNSE01000002">
    <property type="protein sequence ID" value="RBP85023.1"/>
    <property type="molecule type" value="Genomic_DNA"/>
</dbReference>
<keyword evidence="7 8" id="KW-0472">Membrane</keyword>
<reference evidence="10 11" key="1">
    <citation type="submission" date="2018-06" db="EMBL/GenBank/DDBJ databases">
        <title>Genomic Encyclopedia of Type Strains, Phase III (KMG-III): the genomes of soil and plant-associated and newly described type strains.</title>
        <authorList>
            <person name="Whitman W."/>
        </authorList>
    </citation>
    <scope>NUCLEOTIDE SEQUENCE [LARGE SCALE GENOMIC DNA]</scope>
    <source>
        <strain evidence="10 11">CECT 7377</strain>
    </source>
</reference>
<comment type="caution">
    <text evidence="10">The sequence shown here is derived from an EMBL/GenBank/DDBJ whole genome shotgun (WGS) entry which is preliminary data.</text>
</comment>
<feature type="transmembrane region" description="Helical" evidence="8">
    <location>
        <begin position="228"/>
        <end position="247"/>
    </location>
</feature>
<sequence>MTPFLIKRRFALDGMSMDSQLRWLSIGLFVLIAMLSLLPSLRLLVEAVSHTTFSTSSPMADVLKSERTWTALRNSFYTSGLGTLIAVILGCGFGFVVTLTNIRGRSIWVFCFMLPMMIPPQVTALSWLQLFGPASPILNTLGIEPALGSPQPMYSAEGIALLLGIQSAPLVYLALRTQLISLPQDLLEAAQLSRASQFRIWVDIILPLCRSAIIAGAALAFVSSLGNFGIPAMLGIPAGYIVLPTLIYQQMAGFGNDMLSQVAGLSMIIALLVLAGMLLQQWLQQRSRYALLGHTAQSLSFRLKQWRLPLEMLLALILLFILVAPLFALIVSSLVPALGMPLNAETITFGAFYEMLGRQGVTSRAFENSAFLAFFSALVLMLVSLPLGYLLMRLPMRTRAVIASLIEVPYAIPGIVLAIAFILLFAKPLPFIEVSLYGTLGIIFLAYLSCFLSVCLKPVLSAMSQLDPALEEAAQLAGARPIQRLIDIILPLTAPAFFAGGLLVFLISINELTVSALLWGAGNETLGVLIFNLDESGDSVLASAIAVLVVLLVAGLMSLLSLFAPRLPKGVIPWHG</sequence>
<evidence type="ECO:0000256" key="5">
    <source>
        <dbReference type="ARBA" id="ARBA00022692"/>
    </source>
</evidence>
<evidence type="ECO:0000256" key="1">
    <source>
        <dbReference type="ARBA" id="ARBA00004429"/>
    </source>
</evidence>
<evidence type="ECO:0000256" key="2">
    <source>
        <dbReference type="ARBA" id="ARBA00022448"/>
    </source>
</evidence>
<feature type="transmembrane region" description="Helical" evidence="8">
    <location>
        <begin position="404"/>
        <end position="424"/>
    </location>
</feature>
<organism evidence="10 11">
    <name type="scientific">Marinomonas rhizomae</name>
    <dbReference type="NCBI Taxonomy" id="491948"/>
    <lineage>
        <taxon>Bacteria</taxon>
        <taxon>Pseudomonadati</taxon>
        <taxon>Pseudomonadota</taxon>
        <taxon>Gammaproteobacteria</taxon>
        <taxon>Oceanospirillales</taxon>
        <taxon>Oceanospirillaceae</taxon>
        <taxon>Marinomonas</taxon>
    </lineage>
</organism>
<feature type="transmembrane region" description="Helical" evidence="8">
    <location>
        <begin position="107"/>
        <end position="128"/>
    </location>
</feature>
<keyword evidence="6 8" id="KW-1133">Transmembrane helix</keyword>
<dbReference type="InterPro" id="IPR035906">
    <property type="entry name" value="MetI-like_sf"/>
</dbReference>
<keyword evidence="2 8" id="KW-0813">Transport</keyword>
<evidence type="ECO:0000256" key="6">
    <source>
        <dbReference type="ARBA" id="ARBA00022989"/>
    </source>
</evidence>
<dbReference type="GO" id="GO:0055085">
    <property type="term" value="P:transmembrane transport"/>
    <property type="evidence" value="ECO:0007669"/>
    <property type="project" value="InterPro"/>
</dbReference>
<feature type="domain" description="ABC transmembrane type-1" evidence="9">
    <location>
        <begin position="366"/>
        <end position="558"/>
    </location>
</feature>
<evidence type="ECO:0000256" key="7">
    <source>
        <dbReference type="ARBA" id="ARBA00023136"/>
    </source>
</evidence>
<dbReference type="SUPFAM" id="SSF161098">
    <property type="entry name" value="MetI-like"/>
    <property type="match status" value="2"/>
</dbReference>
<evidence type="ECO:0000259" key="9">
    <source>
        <dbReference type="PROSITE" id="PS50928"/>
    </source>
</evidence>
<evidence type="ECO:0000256" key="4">
    <source>
        <dbReference type="ARBA" id="ARBA00022519"/>
    </source>
</evidence>
<name>A0A366JDF9_9GAMM</name>
<feature type="transmembrane region" description="Helical" evidence="8">
    <location>
        <begin position="488"/>
        <end position="509"/>
    </location>
</feature>
<feature type="transmembrane region" description="Helical" evidence="8">
    <location>
        <begin position="21"/>
        <end position="41"/>
    </location>
</feature>
<feature type="transmembrane region" description="Helical" evidence="8">
    <location>
        <begin position="259"/>
        <end position="279"/>
    </location>
</feature>
<keyword evidence="4" id="KW-0997">Cell inner membrane</keyword>
<dbReference type="InterPro" id="IPR000515">
    <property type="entry name" value="MetI-like"/>
</dbReference>
<feature type="domain" description="ABC transmembrane type-1" evidence="9">
    <location>
        <begin position="72"/>
        <end position="280"/>
    </location>
</feature>
<feature type="transmembrane region" description="Helical" evidence="8">
    <location>
        <begin position="540"/>
        <end position="564"/>
    </location>
</feature>
<proteinExistence type="inferred from homology"/>